<dbReference type="AlphaFoldDB" id="A0A0M3JTG6"/>
<sequence>MARRAGPINRRQIAEIERTGIIPDQLTDAFCRVINVLLIVHPLTSGAPAKVFGRPGEQVLEAAEYQGTYAALNIPAATAAVESAPTPKKTASCLAAPGEPRHLTPWPPGKYTSGGPSATNLTVSYCTWCGHTVKVPEGLSERQLTIRMDAHRAERCVSAPKQTMAARKDNAERLQELGRDFSHIALPGATSASEEGAERKRRRTI</sequence>
<evidence type="ECO:0000256" key="1">
    <source>
        <dbReference type="SAM" id="MobiDB-lite"/>
    </source>
</evidence>
<proteinExistence type="predicted"/>
<organism evidence="4">
    <name type="scientific">Anisakis simplex</name>
    <name type="common">Herring worm</name>
    <dbReference type="NCBI Taxonomy" id="6269"/>
    <lineage>
        <taxon>Eukaryota</taxon>
        <taxon>Metazoa</taxon>
        <taxon>Ecdysozoa</taxon>
        <taxon>Nematoda</taxon>
        <taxon>Chromadorea</taxon>
        <taxon>Rhabditida</taxon>
        <taxon>Spirurina</taxon>
        <taxon>Ascaridomorpha</taxon>
        <taxon>Ascaridoidea</taxon>
        <taxon>Anisakidae</taxon>
        <taxon>Anisakis</taxon>
        <taxon>Anisakis simplex complex</taxon>
    </lineage>
</organism>
<accession>A0A0M3JTG6</accession>
<dbReference type="WBParaSite" id="ASIM_0001132101-mRNA-1">
    <property type="protein sequence ID" value="ASIM_0001132101-mRNA-1"/>
    <property type="gene ID" value="ASIM_0001132101"/>
</dbReference>
<reference evidence="2 3" key="2">
    <citation type="submission" date="2018-11" db="EMBL/GenBank/DDBJ databases">
        <authorList>
            <consortium name="Pathogen Informatics"/>
        </authorList>
    </citation>
    <scope>NUCLEOTIDE SEQUENCE [LARGE SCALE GENOMIC DNA]</scope>
</reference>
<evidence type="ECO:0000313" key="3">
    <source>
        <dbReference type="Proteomes" id="UP000267096"/>
    </source>
</evidence>
<dbReference type="EMBL" id="UYRR01031024">
    <property type="protein sequence ID" value="VDK43859.1"/>
    <property type="molecule type" value="Genomic_DNA"/>
</dbReference>
<evidence type="ECO:0000313" key="4">
    <source>
        <dbReference type="WBParaSite" id="ASIM_0001132101-mRNA-1"/>
    </source>
</evidence>
<evidence type="ECO:0000313" key="2">
    <source>
        <dbReference type="EMBL" id="VDK43859.1"/>
    </source>
</evidence>
<gene>
    <name evidence="2" type="ORF">ASIM_LOCUS10879</name>
</gene>
<dbReference type="Proteomes" id="UP000267096">
    <property type="component" value="Unassembled WGS sequence"/>
</dbReference>
<feature type="region of interest" description="Disordered" evidence="1">
    <location>
        <begin position="183"/>
        <end position="205"/>
    </location>
</feature>
<protein>
    <submittedName>
        <fullName evidence="4">DUF4379 domain-containing protein</fullName>
    </submittedName>
</protein>
<keyword evidence="3" id="KW-1185">Reference proteome</keyword>
<name>A0A0M3JTG6_ANISI</name>
<reference evidence="4" key="1">
    <citation type="submission" date="2017-02" db="UniProtKB">
        <authorList>
            <consortium name="WormBaseParasite"/>
        </authorList>
    </citation>
    <scope>IDENTIFICATION</scope>
</reference>